<accession>A0A0B0MVX5</accession>
<dbReference type="EMBL" id="JRRC01412951">
    <property type="protein sequence ID" value="KHG04522.1"/>
    <property type="molecule type" value="Genomic_DNA"/>
</dbReference>
<evidence type="ECO:0000313" key="2">
    <source>
        <dbReference type="Proteomes" id="UP000032142"/>
    </source>
</evidence>
<sequence>MRPGLVIPL</sequence>
<reference evidence="2" key="1">
    <citation type="submission" date="2014-09" db="EMBL/GenBank/DDBJ databases">
        <authorList>
            <person name="Mudge J."/>
            <person name="Ramaraj T."/>
            <person name="Lindquist I.E."/>
            <person name="Bharti A.K."/>
            <person name="Sundararajan A."/>
            <person name="Cameron C.T."/>
            <person name="Woodward J.E."/>
            <person name="May G.D."/>
            <person name="Brubaker C."/>
            <person name="Broadhvest J."/>
            <person name="Wilkins T.A."/>
        </authorList>
    </citation>
    <scope>NUCLEOTIDE SEQUENCE</scope>
    <source>
        <strain evidence="2">cv. AKA8401</strain>
    </source>
</reference>
<dbReference type="Proteomes" id="UP000032142">
    <property type="component" value="Unassembled WGS sequence"/>
</dbReference>
<evidence type="ECO:0000313" key="1">
    <source>
        <dbReference type="EMBL" id="KHG04522.1"/>
    </source>
</evidence>
<keyword evidence="2" id="KW-1185">Reference proteome</keyword>
<comment type="caution">
    <text evidence="1">The sequence shown here is derived from an EMBL/GenBank/DDBJ whole genome shotgun (WGS) entry which is preliminary data.</text>
</comment>
<organism evidence="1 2">
    <name type="scientific">Gossypium arboreum</name>
    <name type="common">Tree cotton</name>
    <name type="synonym">Gossypium nanking</name>
    <dbReference type="NCBI Taxonomy" id="29729"/>
    <lineage>
        <taxon>Eukaryota</taxon>
        <taxon>Viridiplantae</taxon>
        <taxon>Streptophyta</taxon>
        <taxon>Embryophyta</taxon>
        <taxon>Tracheophyta</taxon>
        <taxon>Spermatophyta</taxon>
        <taxon>Magnoliopsida</taxon>
        <taxon>eudicotyledons</taxon>
        <taxon>Gunneridae</taxon>
        <taxon>Pentapetalae</taxon>
        <taxon>rosids</taxon>
        <taxon>malvids</taxon>
        <taxon>Malvales</taxon>
        <taxon>Malvaceae</taxon>
        <taxon>Malvoideae</taxon>
        <taxon>Gossypium</taxon>
    </lineage>
</organism>
<gene>
    <name evidence="1" type="ORF">F383_28508</name>
</gene>
<protein>
    <submittedName>
        <fullName evidence="1">Uncharacterized protein</fullName>
    </submittedName>
</protein>
<proteinExistence type="predicted"/>
<name>A0A0B0MVX5_GOSAR</name>